<dbReference type="GO" id="GO:0036503">
    <property type="term" value="P:ERAD pathway"/>
    <property type="evidence" value="ECO:0007669"/>
    <property type="project" value="TreeGrafter"/>
</dbReference>
<dbReference type="Gene3D" id="3.10.20.90">
    <property type="entry name" value="Phosphatidylinositol 3-kinase Catalytic Subunit, Chain A, domain 1"/>
    <property type="match status" value="1"/>
</dbReference>
<evidence type="ECO:0000256" key="8">
    <source>
        <dbReference type="ARBA" id="ARBA00022801"/>
    </source>
</evidence>
<dbReference type="OrthoDB" id="65596at2759"/>
<dbReference type="AlphaFoldDB" id="A0A0J6HZH0"/>
<dbReference type="PROSITE" id="PS50802">
    <property type="entry name" value="OTU"/>
    <property type="match status" value="1"/>
</dbReference>
<evidence type="ECO:0000256" key="11">
    <source>
        <dbReference type="RuleBase" id="RU367104"/>
    </source>
</evidence>
<keyword evidence="10" id="KW-0862">Zinc</keyword>
<dbReference type="GO" id="GO:0008270">
    <property type="term" value="F:zinc ion binding"/>
    <property type="evidence" value="ECO:0007669"/>
    <property type="project" value="UniProtKB-KW"/>
</dbReference>
<dbReference type="PANTHER" id="PTHR13312">
    <property type="entry name" value="HIV-INDUCED PROTEIN-7-LIKE PROTEASE"/>
    <property type="match status" value="1"/>
</dbReference>
<comment type="catalytic activity">
    <reaction evidence="1 11">
        <text>Thiol-dependent hydrolysis of ester, thioester, amide, peptide and isopeptide bonds formed by the C-terminal Gly of ubiquitin (a 76-residue protein attached to proteins as an intracellular targeting signal).</text>
        <dbReference type="EC" id="3.4.19.12"/>
    </reaction>
</comment>
<evidence type="ECO:0000256" key="1">
    <source>
        <dbReference type="ARBA" id="ARBA00000707"/>
    </source>
</evidence>
<name>A0A0J6HZH0_COCPO</name>
<keyword evidence="9 11" id="KW-0788">Thiol protease</keyword>
<dbReference type="GO" id="GO:0005829">
    <property type="term" value="C:cytosol"/>
    <property type="evidence" value="ECO:0007669"/>
    <property type="project" value="TreeGrafter"/>
</dbReference>
<dbReference type="InterPro" id="IPR003323">
    <property type="entry name" value="OTU_dom"/>
</dbReference>
<keyword evidence="5" id="KW-0479">Metal-binding</keyword>
<keyword evidence="6" id="KW-0863">Zinc-finger</keyword>
<evidence type="ECO:0000256" key="6">
    <source>
        <dbReference type="ARBA" id="ARBA00022771"/>
    </source>
</evidence>
<feature type="compositionally biased region" description="Polar residues" evidence="12">
    <location>
        <begin position="83"/>
        <end position="115"/>
    </location>
</feature>
<dbReference type="Gene3D" id="3.90.70.80">
    <property type="match status" value="1"/>
</dbReference>
<evidence type="ECO:0000256" key="4">
    <source>
        <dbReference type="ARBA" id="ARBA00022670"/>
    </source>
</evidence>
<comment type="function">
    <text evidence="11">Hydrolase that can remove conjugated ubiquitin from proteins and may therefore play an important regulatory role at the level of protein turnover by preventing degradation.</text>
</comment>
<keyword evidence="8 11" id="KW-0378">Hydrolase</keyword>
<dbReference type="InterPro" id="IPR038765">
    <property type="entry name" value="Papain-like_cys_pep_sf"/>
</dbReference>
<dbReference type="FunFam" id="3.90.70.80:FF:000016">
    <property type="entry name" value="Putative ubiquitin thioesterase otu1"/>
    <property type="match status" value="1"/>
</dbReference>
<evidence type="ECO:0000256" key="7">
    <source>
        <dbReference type="ARBA" id="ARBA00022786"/>
    </source>
</evidence>
<dbReference type="SUPFAM" id="SSF54001">
    <property type="entry name" value="Cysteine proteinases"/>
    <property type="match status" value="1"/>
</dbReference>
<dbReference type="GO" id="GO:0005634">
    <property type="term" value="C:nucleus"/>
    <property type="evidence" value="ECO:0007669"/>
    <property type="project" value="TreeGrafter"/>
</dbReference>
<evidence type="ECO:0000256" key="2">
    <source>
        <dbReference type="ARBA" id="ARBA00004496"/>
    </source>
</evidence>
<feature type="domain" description="OTU" evidence="13">
    <location>
        <begin position="136"/>
        <end position="256"/>
    </location>
</feature>
<evidence type="ECO:0000313" key="15">
    <source>
        <dbReference type="Proteomes" id="UP000054567"/>
    </source>
</evidence>
<organism evidence="14 15">
    <name type="scientific">Coccidioides posadasii RMSCC 3488</name>
    <dbReference type="NCBI Taxonomy" id="454284"/>
    <lineage>
        <taxon>Eukaryota</taxon>
        <taxon>Fungi</taxon>
        <taxon>Dikarya</taxon>
        <taxon>Ascomycota</taxon>
        <taxon>Pezizomycotina</taxon>
        <taxon>Eurotiomycetes</taxon>
        <taxon>Eurotiomycetidae</taxon>
        <taxon>Onygenales</taxon>
        <taxon>Onygenaceae</taxon>
        <taxon>Coccidioides</taxon>
    </lineage>
</organism>
<dbReference type="Pfam" id="PF24560">
    <property type="entry name" value="zf-C2H2_OTU1_C"/>
    <property type="match status" value="1"/>
</dbReference>
<dbReference type="GO" id="GO:0016579">
    <property type="term" value="P:protein deubiquitination"/>
    <property type="evidence" value="ECO:0007669"/>
    <property type="project" value="TreeGrafter"/>
</dbReference>
<dbReference type="InterPro" id="IPR048857">
    <property type="entry name" value="OTU1_Ubl"/>
</dbReference>
<dbReference type="EC" id="3.4.19.12" evidence="11"/>
<dbReference type="EMBL" id="DS268109">
    <property type="protein sequence ID" value="KMM64382.1"/>
    <property type="molecule type" value="Genomic_DNA"/>
</dbReference>
<dbReference type="Proteomes" id="UP000054567">
    <property type="component" value="Unassembled WGS sequence"/>
</dbReference>
<evidence type="ECO:0000256" key="5">
    <source>
        <dbReference type="ARBA" id="ARBA00022723"/>
    </source>
</evidence>
<dbReference type="VEuPathDB" id="FungiDB:CPAG_00734"/>
<keyword evidence="7 11" id="KW-0833">Ubl conjugation pathway</keyword>
<evidence type="ECO:0000256" key="3">
    <source>
        <dbReference type="ARBA" id="ARBA00022490"/>
    </source>
</evidence>
<evidence type="ECO:0000256" key="12">
    <source>
        <dbReference type="SAM" id="MobiDB-lite"/>
    </source>
</evidence>
<evidence type="ECO:0000313" key="14">
    <source>
        <dbReference type="EMBL" id="KMM64382.1"/>
    </source>
</evidence>
<dbReference type="GO" id="GO:0030968">
    <property type="term" value="P:endoplasmic reticulum unfolded protein response"/>
    <property type="evidence" value="ECO:0007669"/>
    <property type="project" value="TreeGrafter"/>
</dbReference>
<evidence type="ECO:0000256" key="9">
    <source>
        <dbReference type="ARBA" id="ARBA00022807"/>
    </source>
</evidence>
<sequence>MRIRIRGPSGQSTVSLQESATIGDLLDQIKENTSLPVFDIRHGYPPKSLALDQFGRQSKVTDIGVDLNGEQLIIIKRNDSTISDTQPISTQAPEVTTTQPSNSSEQRPNFPSSKQKVTRSENDPPEIPSPNHGGTIVLRIMPDDNSCLFRAVGSAVLGAMDTMTELRSIVAQTIHEHSDVYTRAVLERSPDDYCRWIQSEEAWGGGIELSILSKHFDIEICSIDVQTLRIDRFNEGRPTRCIVVYSGIHYDTIALSPSDPPFNHAYASPDFDTKIFDSADQVILEKAVELCRILQQQHYYTDTAKFQVKCIVCGGLFIGEKGAARHASETGHYDFGEAS</sequence>
<reference evidence="15" key="2">
    <citation type="journal article" date="2009" name="Genome Res.">
        <title>Comparative genomic analyses of the human fungal pathogens Coccidioides and their relatives.</title>
        <authorList>
            <person name="Sharpton T.J."/>
            <person name="Stajich J.E."/>
            <person name="Rounsley S.D."/>
            <person name="Gardner M.J."/>
            <person name="Wortman J.R."/>
            <person name="Jordar V.S."/>
            <person name="Maiti R."/>
            <person name="Kodira C.D."/>
            <person name="Neafsey D.E."/>
            <person name="Zeng Q."/>
            <person name="Hung C.-Y."/>
            <person name="McMahan C."/>
            <person name="Muszewska A."/>
            <person name="Grynberg M."/>
            <person name="Mandel M.A."/>
            <person name="Kellner E.M."/>
            <person name="Barker B.M."/>
            <person name="Galgiani J.N."/>
            <person name="Orbach M.J."/>
            <person name="Kirkland T.N."/>
            <person name="Cole G.T."/>
            <person name="Henn M.R."/>
            <person name="Birren B.W."/>
            <person name="Taylor J.W."/>
        </authorList>
    </citation>
    <scope>NUCLEOTIDE SEQUENCE [LARGE SCALE GENOMIC DNA]</scope>
    <source>
        <strain evidence="15">RMSCC 3488</strain>
    </source>
</reference>
<reference evidence="14 15" key="1">
    <citation type="submission" date="2007-06" db="EMBL/GenBank/DDBJ databases">
        <title>The Genome Sequence of Coccidioides posadasii RMSCC_3488.</title>
        <authorList>
            <consortium name="Coccidioides Genome Resources Consortium"/>
            <consortium name="The Broad Institute Genome Sequencing Platform"/>
            <person name="Henn M.R."/>
            <person name="Sykes S."/>
            <person name="Young S."/>
            <person name="Jaffe D."/>
            <person name="Berlin A."/>
            <person name="Alvarez P."/>
            <person name="Butler J."/>
            <person name="Gnerre S."/>
            <person name="Grabherr M."/>
            <person name="Mauceli E."/>
            <person name="Brockman W."/>
            <person name="Kodira C."/>
            <person name="Alvarado L."/>
            <person name="Zeng Q."/>
            <person name="Crawford M."/>
            <person name="Antoine C."/>
            <person name="Devon K."/>
            <person name="Galgiani J."/>
            <person name="Orsborn K."/>
            <person name="Lewis M.L."/>
            <person name="Nusbaum C."/>
            <person name="Galagan J."/>
            <person name="Birren B."/>
        </authorList>
    </citation>
    <scope>NUCLEOTIDE SEQUENCE [LARGE SCALE GENOMIC DNA]</scope>
    <source>
        <strain evidence="14 15">RMSCC 3488</strain>
    </source>
</reference>
<keyword evidence="4" id="KW-0645">Protease</keyword>
<reference evidence="15" key="3">
    <citation type="journal article" date="2010" name="Genome Res.">
        <title>Population genomic sequencing of Coccidioides fungi reveals recent hybridization and transposon control.</title>
        <authorList>
            <person name="Neafsey D.E."/>
            <person name="Barker B.M."/>
            <person name="Sharpton T.J."/>
            <person name="Stajich J.E."/>
            <person name="Park D.J."/>
            <person name="Whiston E."/>
            <person name="Hung C.-Y."/>
            <person name="McMahan C."/>
            <person name="White J."/>
            <person name="Sykes S."/>
            <person name="Heiman D."/>
            <person name="Young S."/>
            <person name="Zeng Q."/>
            <person name="Abouelleil A."/>
            <person name="Aftuck L."/>
            <person name="Bessette D."/>
            <person name="Brown A."/>
            <person name="FitzGerald M."/>
            <person name="Lui A."/>
            <person name="Macdonald J.P."/>
            <person name="Priest M."/>
            <person name="Orbach M.J."/>
            <person name="Galgiani J.N."/>
            <person name="Kirkland T.N."/>
            <person name="Cole G.T."/>
            <person name="Birren B.W."/>
            <person name="Henn M.R."/>
            <person name="Taylor J.W."/>
            <person name="Rounsley S.D."/>
        </authorList>
    </citation>
    <scope>NUCLEOTIDE SEQUENCE [LARGE SCALE GENOMIC DNA]</scope>
    <source>
        <strain evidence="15">RMSCC 3488</strain>
    </source>
</reference>
<dbReference type="CDD" id="cd22745">
    <property type="entry name" value="OTU_OTU1"/>
    <property type="match status" value="1"/>
</dbReference>
<evidence type="ECO:0000256" key="10">
    <source>
        <dbReference type="ARBA" id="ARBA00022833"/>
    </source>
</evidence>
<dbReference type="Pfam" id="PF02338">
    <property type="entry name" value="OTU"/>
    <property type="match status" value="1"/>
</dbReference>
<accession>A0A0J6HZH0</accession>
<gene>
    <name evidence="14" type="ORF">CPAG_00734</name>
</gene>
<protein>
    <recommendedName>
        <fullName evidence="11">Ubiquitin thioesterase OTU</fullName>
        <ecNumber evidence="11">3.4.19.12</ecNumber>
    </recommendedName>
</protein>
<comment type="subcellular location">
    <subcellularLocation>
        <location evidence="2 11">Cytoplasm</location>
    </subcellularLocation>
</comment>
<dbReference type="Pfam" id="PF21403">
    <property type="entry name" value="OTU1_UBXL"/>
    <property type="match status" value="1"/>
</dbReference>
<dbReference type="GO" id="GO:0004843">
    <property type="term" value="F:cysteine-type deubiquitinase activity"/>
    <property type="evidence" value="ECO:0007669"/>
    <property type="project" value="UniProtKB-UniRule"/>
</dbReference>
<dbReference type="PANTHER" id="PTHR13312:SF0">
    <property type="entry name" value="UBIQUITIN THIOESTERASE OTU1"/>
    <property type="match status" value="1"/>
</dbReference>
<evidence type="ECO:0000259" key="13">
    <source>
        <dbReference type="PROSITE" id="PS50802"/>
    </source>
</evidence>
<keyword evidence="3 11" id="KW-0963">Cytoplasm</keyword>
<feature type="region of interest" description="Disordered" evidence="12">
    <location>
        <begin position="83"/>
        <end position="133"/>
    </location>
</feature>
<dbReference type="InterPro" id="IPR057766">
    <property type="entry name" value="Znf-C2H2_OTU1-like_C"/>
</dbReference>
<proteinExistence type="predicted"/>